<evidence type="ECO:0000313" key="3">
    <source>
        <dbReference type="Proteomes" id="UP000254266"/>
    </source>
</evidence>
<proteinExistence type="predicted"/>
<feature type="transmembrane region" description="Helical" evidence="1">
    <location>
        <begin position="20"/>
        <end position="45"/>
    </location>
</feature>
<reference evidence="2 3" key="1">
    <citation type="journal article" date="2018" name="ISME J.">
        <title>Endosymbiont genomes yield clues of tubeworm success.</title>
        <authorList>
            <person name="Li Y."/>
            <person name="Liles M.R."/>
            <person name="Halanych K.M."/>
        </authorList>
    </citation>
    <scope>NUCLEOTIDE SEQUENCE [LARGE SCALE GENOMIC DNA]</scope>
    <source>
        <strain evidence="2">A1464</strain>
    </source>
</reference>
<protein>
    <recommendedName>
        <fullName evidence="4">DUF4870 domain-containing protein</fullName>
    </recommendedName>
</protein>
<evidence type="ECO:0000313" key="2">
    <source>
        <dbReference type="EMBL" id="RDH84028.1"/>
    </source>
</evidence>
<accession>A0A370DGI2</accession>
<keyword evidence="1" id="KW-0472">Membrane</keyword>
<keyword evidence="3" id="KW-1185">Reference proteome</keyword>
<name>A0A370DGI2_9GAMM</name>
<comment type="caution">
    <text evidence="2">The sequence shown here is derived from an EMBL/GenBank/DDBJ whole genome shotgun (WGS) entry which is preliminary data.</text>
</comment>
<feature type="transmembrane region" description="Helical" evidence="1">
    <location>
        <begin position="66"/>
        <end position="84"/>
    </location>
</feature>
<evidence type="ECO:0000256" key="1">
    <source>
        <dbReference type="SAM" id="Phobius"/>
    </source>
</evidence>
<dbReference type="EMBL" id="QFXC01000008">
    <property type="protein sequence ID" value="RDH84028.1"/>
    <property type="molecule type" value="Genomic_DNA"/>
</dbReference>
<gene>
    <name evidence="2" type="ORF">DIZ80_07800</name>
</gene>
<sequence length="120" mass="13724">MITLVYIIYGLHFFSALNGVLSSAFILTAFLTGWPSIIAVIISYAKRGEAVDTYLQSHFEWLIQTFWYALLWLIVSILIALTFFGIPIAFLMIVLTGLWVIYRIIRGVLNLMDKKSMPML</sequence>
<dbReference type="Proteomes" id="UP000254266">
    <property type="component" value="Unassembled WGS sequence"/>
</dbReference>
<evidence type="ECO:0008006" key="4">
    <source>
        <dbReference type="Google" id="ProtNLM"/>
    </source>
</evidence>
<dbReference type="AlphaFoldDB" id="A0A370DGI2"/>
<feature type="transmembrane region" description="Helical" evidence="1">
    <location>
        <begin position="90"/>
        <end position="109"/>
    </location>
</feature>
<keyword evidence="1" id="KW-1133">Transmembrane helix</keyword>
<keyword evidence="1" id="KW-0812">Transmembrane</keyword>
<organism evidence="2 3">
    <name type="scientific">endosymbiont of Galathealinum brachiosum</name>
    <dbReference type="NCBI Taxonomy" id="2200906"/>
    <lineage>
        <taxon>Bacteria</taxon>
        <taxon>Pseudomonadati</taxon>
        <taxon>Pseudomonadota</taxon>
        <taxon>Gammaproteobacteria</taxon>
        <taxon>sulfur-oxidizing symbionts</taxon>
    </lineage>
</organism>